<evidence type="ECO:0000256" key="3">
    <source>
        <dbReference type="ARBA" id="ARBA00022475"/>
    </source>
</evidence>
<dbReference type="Pfam" id="PF09335">
    <property type="entry name" value="VTT_dom"/>
    <property type="match status" value="1"/>
</dbReference>
<dbReference type="InterPro" id="IPR051311">
    <property type="entry name" value="DedA_domain"/>
</dbReference>
<keyword evidence="3" id="KW-1003">Cell membrane</keyword>
<dbReference type="Proteomes" id="UP000321685">
    <property type="component" value="Unassembled WGS sequence"/>
</dbReference>
<dbReference type="EMBL" id="BJVJ01000042">
    <property type="protein sequence ID" value="GEL24949.1"/>
    <property type="molecule type" value="Genomic_DNA"/>
</dbReference>
<dbReference type="InterPro" id="IPR032816">
    <property type="entry name" value="VTT_dom"/>
</dbReference>
<gene>
    <name evidence="9" type="ORF">PSU4_39030</name>
</gene>
<dbReference type="PANTHER" id="PTHR42709">
    <property type="entry name" value="ALKALINE PHOSPHATASE LIKE PROTEIN"/>
    <property type="match status" value="1"/>
</dbReference>
<comment type="subcellular location">
    <subcellularLocation>
        <location evidence="1">Cell membrane</location>
        <topology evidence="1">Multi-pass membrane protein</topology>
    </subcellularLocation>
</comment>
<dbReference type="PANTHER" id="PTHR42709:SF6">
    <property type="entry name" value="UNDECAPRENYL PHOSPHATE TRANSPORTER A"/>
    <property type="match status" value="1"/>
</dbReference>
<keyword evidence="10" id="KW-1185">Reference proteome</keyword>
<dbReference type="GO" id="GO:0005886">
    <property type="term" value="C:plasma membrane"/>
    <property type="evidence" value="ECO:0007669"/>
    <property type="project" value="UniProtKB-SubCell"/>
</dbReference>
<keyword evidence="6 7" id="KW-0472">Membrane</keyword>
<keyword evidence="5 7" id="KW-1133">Transmembrane helix</keyword>
<comment type="similarity">
    <text evidence="2">Belongs to the DedA family.</text>
</comment>
<proteinExistence type="inferred from homology"/>
<accession>A0A511DJG0</accession>
<feature type="domain" description="VTT" evidence="8">
    <location>
        <begin position="30"/>
        <end position="159"/>
    </location>
</feature>
<name>A0A511DJG0_9PSEU</name>
<dbReference type="AlphaFoldDB" id="A0A511DJG0"/>
<evidence type="ECO:0000256" key="5">
    <source>
        <dbReference type="ARBA" id="ARBA00022989"/>
    </source>
</evidence>
<organism evidence="9 10">
    <name type="scientific">Pseudonocardia sulfidoxydans NBRC 16205</name>
    <dbReference type="NCBI Taxonomy" id="1223511"/>
    <lineage>
        <taxon>Bacteria</taxon>
        <taxon>Bacillati</taxon>
        <taxon>Actinomycetota</taxon>
        <taxon>Actinomycetes</taxon>
        <taxon>Pseudonocardiales</taxon>
        <taxon>Pseudonocardiaceae</taxon>
        <taxon>Pseudonocardia</taxon>
    </lineage>
</organism>
<evidence type="ECO:0000256" key="7">
    <source>
        <dbReference type="SAM" id="Phobius"/>
    </source>
</evidence>
<feature type="transmembrane region" description="Helical" evidence="7">
    <location>
        <begin position="51"/>
        <end position="77"/>
    </location>
</feature>
<evidence type="ECO:0000313" key="9">
    <source>
        <dbReference type="EMBL" id="GEL24949.1"/>
    </source>
</evidence>
<feature type="transmembrane region" description="Helical" evidence="7">
    <location>
        <begin position="171"/>
        <end position="192"/>
    </location>
</feature>
<sequence length="207" mass="22459">MADWIFAIVDRLGAVGVGLLILLENLIPPVPSELILPLAGFRARAGAMDVVLVWACATAGSLLGAVILYAVGAGLGYERLQRLASKPWFVLVSVTDLERGRRLFDRWGGWIVLIGRFVPVVRSVVSVPAGLARQPIGRFVLLTAIGSGIWNAVFIGAGWTMGEHWDQVEGWLGPASYVVVGLVVAGVVWLAIRRRRSGYQGVHRLRR</sequence>
<evidence type="ECO:0000256" key="4">
    <source>
        <dbReference type="ARBA" id="ARBA00022692"/>
    </source>
</evidence>
<comment type="caution">
    <text evidence="9">The sequence shown here is derived from an EMBL/GenBank/DDBJ whole genome shotgun (WGS) entry which is preliminary data.</text>
</comment>
<protein>
    <submittedName>
        <fullName evidence="9">Alkaline phosphatase</fullName>
    </submittedName>
</protein>
<keyword evidence="4 7" id="KW-0812">Transmembrane</keyword>
<evidence type="ECO:0000313" key="10">
    <source>
        <dbReference type="Proteomes" id="UP000321685"/>
    </source>
</evidence>
<reference evidence="9 10" key="1">
    <citation type="submission" date="2019-07" db="EMBL/GenBank/DDBJ databases">
        <title>Whole genome shotgun sequence of Pseudonocardia sulfidoxydans NBRC 16205.</title>
        <authorList>
            <person name="Hosoyama A."/>
            <person name="Uohara A."/>
            <person name="Ohji S."/>
            <person name="Ichikawa N."/>
        </authorList>
    </citation>
    <scope>NUCLEOTIDE SEQUENCE [LARGE SCALE GENOMIC DNA]</scope>
    <source>
        <strain evidence="9 10">NBRC 16205</strain>
    </source>
</reference>
<dbReference type="RefSeq" id="WP_246115219.1">
    <property type="nucleotide sequence ID" value="NZ_BJVJ01000042.1"/>
</dbReference>
<evidence type="ECO:0000256" key="6">
    <source>
        <dbReference type="ARBA" id="ARBA00023136"/>
    </source>
</evidence>
<evidence type="ECO:0000256" key="1">
    <source>
        <dbReference type="ARBA" id="ARBA00004651"/>
    </source>
</evidence>
<feature type="transmembrane region" description="Helical" evidence="7">
    <location>
        <begin position="12"/>
        <end position="31"/>
    </location>
</feature>
<feature type="transmembrane region" description="Helical" evidence="7">
    <location>
        <begin position="139"/>
        <end position="159"/>
    </location>
</feature>
<evidence type="ECO:0000259" key="8">
    <source>
        <dbReference type="Pfam" id="PF09335"/>
    </source>
</evidence>
<evidence type="ECO:0000256" key="2">
    <source>
        <dbReference type="ARBA" id="ARBA00010792"/>
    </source>
</evidence>